<evidence type="ECO:0000313" key="3">
    <source>
        <dbReference type="Proteomes" id="UP000645610"/>
    </source>
</evidence>
<proteinExistence type="predicted"/>
<keyword evidence="3" id="KW-1185">Reference proteome</keyword>
<evidence type="ECO:0000313" key="2">
    <source>
        <dbReference type="EMBL" id="MBF9143992.1"/>
    </source>
</evidence>
<accession>A0A931BM78</accession>
<reference evidence="2 3" key="1">
    <citation type="submission" date="2020-11" db="EMBL/GenBank/DDBJ databases">
        <authorList>
            <person name="Kim M.K."/>
        </authorList>
    </citation>
    <scope>NUCLEOTIDE SEQUENCE [LARGE SCALE GENOMIC DNA]</scope>
    <source>
        <strain evidence="2 3">BT439</strain>
    </source>
</reference>
<dbReference type="Proteomes" id="UP000645610">
    <property type="component" value="Unassembled WGS sequence"/>
</dbReference>
<dbReference type="EMBL" id="JADQDP010000005">
    <property type="protein sequence ID" value="MBF9143992.1"/>
    <property type="molecule type" value="Genomic_DNA"/>
</dbReference>
<feature type="transmembrane region" description="Helical" evidence="1">
    <location>
        <begin position="92"/>
        <end position="119"/>
    </location>
</feature>
<keyword evidence="1" id="KW-1133">Transmembrane helix</keyword>
<keyword evidence="1" id="KW-0472">Membrane</keyword>
<sequence length="184" mass="19674">MASAFAHAALGATLGKLILPQRQYWPYWVAAGICAALPDVDSIGYRLGVPYDSLWGHRGLTHSLLAAVVVAAVGVLLSRLARPGQRPSAGRLALLLFLATASHGFLDAMTTGGLGVAFFSPWHLERYFFPLRPIKVSPLSIRAFFGAKGLRVLASEVIWVGLPCLLLLGAQRWGSPKSLASAEK</sequence>
<evidence type="ECO:0000256" key="1">
    <source>
        <dbReference type="SAM" id="Phobius"/>
    </source>
</evidence>
<organism evidence="2 3">
    <name type="scientific">Hymenobacter properus</name>
    <dbReference type="NCBI Taxonomy" id="2791026"/>
    <lineage>
        <taxon>Bacteria</taxon>
        <taxon>Pseudomonadati</taxon>
        <taxon>Bacteroidota</taxon>
        <taxon>Cytophagia</taxon>
        <taxon>Cytophagales</taxon>
        <taxon>Hymenobacteraceae</taxon>
        <taxon>Hymenobacter</taxon>
    </lineage>
</organism>
<comment type="caution">
    <text evidence="2">The sequence shown here is derived from an EMBL/GenBank/DDBJ whole genome shotgun (WGS) entry which is preliminary data.</text>
</comment>
<dbReference type="PANTHER" id="PTHR35531:SF1">
    <property type="entry name" value="INNER MEMBRANE PROTEIN YBCI-RELATED"/>
    <property type="match status" value="1"/>
</dbReference>
<feature type="transmembrane region" description="Helical" evidence="1">
    <location>
        <begin position="60"/>
        <end position="80"/>
    </location>
</feature>
<dbReference type="InterPro" id="IPR007404">
    <property type="entry name" value="YdjM-like"/>
</dbReference>
<protein>
    <submittedName>
        <fullName evidence="2">Metal-dependent hydrolase</fullName>
    </submittedName>
</protein>
<dbReference type="RefSeq" id="WP_196288345.1">
    <property type="nucleotide sequence ID" value="NZ_JADQDP010000005.1"/>
</dbReference>
<gene>
    <name evidence="2" type="ORF">I2I01_20280</name>
</gene>
<name>A0A931BM78_9BACT</name>
<dbReference type="PANTHER" id="PTHR35531">
    <property type="entry name" value="INNER MEMBRANE PROTEIN YBCI-RELATED"/>
    <property type="match status" value="1"/>
</dbReference>
<dbReference type="AlphaFoldDB" id="A0A931BM78"/>
<keyword evidence="2" id="KW-0378">Hydrolase</keyword>
<dbReference type="GO" id="GO:0016787">
    <property type="term" value="F:hydrolase activity"/>
    <property type="evidence" value="ECO:0007669"/>
    <property type="project" value="UniProtKB-KW"/>
</dbReference>
<keyword evidence="1" id="KW-0812">Transmembrane</keyword>
<dbReference type="Pfam" id="PF04307">
    <property type="entry name" value="YdjM"/>
    <property type="match status" value="1"/>
</dbReference>